<feature type="compositionally biased region" description="Basic and acidic residues" evidence="1">
    <location>
        <begin position="182"/>
        <end position="195"/>
    </location>
</feature>
<accession>A0ABV4FD16</accession>
<keyword evidence="3" id="KW-1185">Reference proteome</keyword>
<evidence type="ECO:0000256" key="1">
    <source>
        <dbReference type="SAM" id="MobiDB-lite"/>
    </source>
</evidence>
<dbReference type="Proteomes" id="UP001565471">
    <property type="component" value="Unassembled WGS sequence"/>
</dbReference>
<proteinExistence type="predicted"/>
<reference evidence="2 3" key="1">
    <citation type="submission" date="2024-07" db="EMBL/GenBank/DDBJ databases">
        <title>Genomic Encyclopedia of Type Strains, Phase V (KMG-V): Genome sequencing to study the core and pangenomes of soil and plant-associated prokaryotes.</title>
        <authorList>
            <person name="Whitman W."/>
        </authorList>
    </citation>
    <scope>NUCLEOTIDE SEQUENCE [LARGE SCALE GENOMIC DNA]</scope>
    <source>
        <strain evidence="2 3">USDA 415</strain>
    </source>
</reference>
<organism evidence="2 3">
    <name type="scientific">Bradyrhizobium elkanii</name>
    <dbReference type="NCBI Taxonomy" id="29448"/>
    <lineage>
        <taxon>Bacteria</taxon>
        <taxon>Pseudomonadati</taxon>
        <taxon>Pseudomonadota</taxon>
        <taxon>Alphaproteobacteria</taxon>
        <taxon>Hyphomicrobiales</taxon>
        <taxon>Nitrobacteraceae</taxon>
        <taxon>Bradyrhizobium</taxon>
    </lineage>
</organism>
<feature type="region of interest" description="Disordered" evidence="1">
    <location>
        <begin position="105"/>
        <end position="195"/>
    </location>
</feature>
<dbReference type="EMBL" id="JBGBZA010000002">
    <property type="protein sequence ID" value="MEY9321372.1"/>
    <property type="molecule type" value="Genomic_DNA"/>
</dbReference>
<sequence>MTSPRLHGGEIAALVSYAEGSVTSKYIHSLDKARITAADTITDRLLTELTAQRTLALRDKLAITPSIAFRSVLHKFCLDVSSRYSSYGRRWRSRCAMPPFRCSRRAEGHAGGQGDQRAPQDMGGAPAERQGRSLGLAHRSDGRGAGALSALRLTRRQRAPREGDRYGGGATPHTARARTGHRHVEVNGPRCDRPQ</sequence>
<comment type="caution">
    <text evidence="2">The sequence shown here is derived from an EMBL/GenBank/DDBJ whole genome shotgun (WGS) entry which is preliminary data.</text>
</comment>
<name>A0ABV4FD16_BRAEL</name>
<gene>
    <name evidence="2" type="ORF">ABIF29_008171</name>
</gene>
<evidence type="ECO:0000313" key="3">
    <source>
        <dbReference type="Proteomes" id="UP001565471"/>
    </source>
</evidence>
<evidence type="ECO:0000313" key="2">
    <source>
        <dbReference type="EMBL" id="MEY9321372.1"/>
    </source>
</evidence>
<protein>
    <submittedName>
        <fullName evidence="2">Uncharacterized protein</fullName>
    </submittedName>
</protein>